<feature type="transmembrane region" description="Helical" evidence="5">
    <location>
        <begin position="378"/>
        <end position="396"/>
    </location>
</feature>
<evidence type="ECO:0000256" key="2">
    <source>
        <dbReference type="ARBA" id="ARBA00022692"/>
    </source>
</evidence>
<proteinExistence type="predicted"/>
<keyword evidence="4 5" id="KW-0472">Membrane</keyword>
<comment type="caution">
    <text evidence="7">The sequence shown here is derived from an EMBL/GenBank/DDBJ whole genome shotgun (WGS) entry which is preliminary data.</text>
</comment>
<dbReference type="PANTHER" id="PTHR23508">
    <property type="entry name" value="CARBOXYLIC ACID TRANSPORTER PROTEIN HOMOLOG"/>
    <property type="match status" value="1"/>
</dbReference>
<dbReference type="PANTHER" id="PTHR23508:SF10">
    <property type="entry name" value="CARBOXYLIC ACID TRANSPORTER PROTEIN HOMOLOG"/>
    <property type="match status" value="1"/>
</dbReference>
<protein>
    <submittedName>
        <fullName evidence="7">MFS transporter</fullName>
    </submittedName>
</protein>
<dbReference type="RefSeq" id="WP_388006759.1">
    <property type="nucleotide sequence ID" value="NZ_JBHUEE010000005.1"/>
</dbReference>
<keyword evidence="8" id="KW-1185">Reference proteome</keyword>
<dbReference type="EMBL" id="JBHUEE010000005">
    <property type="protein sequence ID" value="MFD1718450.1"/>
    <property type="molecule type" value="Genomic_DNA"/>
</dbReference>
<feature type="domain" description="Major facilitator superfamily (MFS) profile" evidence="6">
    <location>
        <begin position="19"/>
        <end position="433"/>
    </location>
</feature>
<evidence type="ECO:0000256" key="3">
    <source>
        <dbReference type="ARBA" id="ARBA00022989"/>
    </source>
</evidence>
<sequence length="457" mass="47821">MDIESRIRDGRMTAFQLMTVALCILATLSDGYDIIAISLAGPPLREEWGVDPVAYGYLLSAAIAGMVVGAVLIAPLADRFGRRRLAITGQALITLGMAMAWLAPGYHLMLAGRFVTGIGIGTITAVMGVLVAEYSSRRWHGFMMAMFSTGLGLGGFLGGLIGMRLIPTAGWQSMFLLGAVINVVILALCLALLPESLQFLATSRRRDALPTLNRLLVRMHREPIDQLSSTSAEQHTSMRQTARSMLSTELLLVTVLLAVGYCILNATLYVNIGWTPDLITTATDDTELGLTFGTLAPLGGAIGGLLYAVVSLRVRSHPLTVAALALGTGGAALLGITLLRGETILIVPLTMSIGFGAAIAGYYALIPAAYPTRIRSSAFGLHIGLGRLAATLGPSVTGHLVAAGWGASSVFLAIAALLAVALIALLPIRAAIRRGPDALPLSTAEPASATVIERSTP</sequence>
<dbReference type="InterPro" id="IPR011701">
    <property type="entry name" value="MFS"/>
</dbReference>
<comment type="subcellular location">
    <subcellularLocation>
        <location evidence="1">Cell membrane</location>
        <topology evidence="1">Multi-pass membrane protein</topology>
    </subcellularLocation>
</comment>
<feature type="transmembrane region" description="Helical" evidence="5">
    <location>
        <begin position="345"/>
        <end position="366"/>
    </location>
</feature>
<feature type="transmembrane region" description="Helical" evidence="5">
    <location>
        <begin position="402"/>
        <end position="426"/>
    </location>
</feature>
<dbReference type="Proteomes" id="UP001597277">
    <property type="component" value="Unassembled WGS sequence"/>
</dbReference>
<dbReference type="InterPro" id="IPR036259">
    <property type="entry name" value="MFS_trans_sf"/>
</dbReference>
<feature type="transmembrane region" description="Helical" evidence="5">
    <location>
        <begin position="250"/>
        <end position="270"/>
    </location>
</feature>
<accession>A0ABW4L717</accession>
<dbReference type="InterPro" id="IPR005829">
    <property type="entry name" value="Sugar_transporter_CS"/>
</dbReference>
<evidence type="ECO:0000313" key="7">
    <source>
        <dbReference type="EMBL" id="MFD1718450.1"/>
    </source>
</evidence>
<feature type="transmembrane region" description="Helical" evidence="5">
    <location>
        <begin position="290"/>
        <end position="312"/>
    </location>
</feature>
<feature type="transmembrane region" description="Helical" evidence="5">
    <location>
        <begin position="172"/>
        <end position="193"/>
    </location>
</feature>
<keyword evidence="2 5" id="KW-0812">Transmembrane</keyword>
<feature type="transmembrane region" description="Helical" evidence="5">
    <location>
        <begin position="319"/>
        <end position="339"/>
    </location>
</feature>
<feature type="transmembrane region" description="Helical" evidence="5">
    <location>
        <begin position="110"/>
        <end position="132"/>
    </location>
</feature>
<organism evidence="7 8">
    <name type="scientific">Georgenia deserti</name>
    <dbReference type="NCBI Taxonomy" id="2093781"/>
    <lineage>
        <taxon>Bacteria</taxon>
        <taxon>Bacillati</taxon>
        <taxon>Actinomycetota</taxon>
        <taxon>Actinomycetes</taxon>
        <taxon>Micrococcales</taxon>
        <taxon>Bogoriellaceae</taxon>
        <taxon>Georgenia</taxon>
    </lineage>
</organism>
<feature type="transmembrane region" description="Helical" evidence="5">
    <location>
        <begin position="144"/>
        <end position="166"/>
    </location>
</feature>
<evidence type="ECO:0000256" key="5">
    <source>
        <dbReference type="SAM" id="Phobius"/>
    </source>
</evidence>
<evidence type="ECO:0000256" key="1">
    <source>
        <dbReference type="ARBA" id="ARBA00004651"/>
    </source>
</evidence>
<feature type="transmembrane region" description="Helical" evidence="5">
    <location>
        <begin position="55"/>
        <end position="73"/>
    </location>
</feature>
<dbReference type="Gene3D" id="1.20.1250.20">
    <property type="entry name" value="MFS general substrate transporter like domains"/>
    <property type="match status" value="1"/>
</dbReference>
<dbReference type="SUPFAM" id="SSF103473">
    <property type="entry name" value="MFS general substrate transporter"/>
    <property type="match status" value="1"/>
</dbReference>
<evidence type="ECO:0000259" key="6">
    <source>
        <dbReference type="PROSITE" id="PS50850"/>
    </source>
</evidence>
<keyword evidence="3 5" id="KW-1133">Transmembrane helix</keyword>
<dbReference type="PROSITE" id="PS00216">
    <property type="entry name" value="SUGAR_TRANSPORT_1"/>
    <property type="match status" value="1"/>
</dbReference>
<reference evidence="8" key="1">
    <citation type="journal article" date="2019" name="Int. J. Syst. Evol. Microbiol.">
        <title>The Global Catalogue of Microorganisms (GCM) 10K type strain sequencing project: providing services to taxonomists for standard genome sequencing and annotation.</title>
        <authorList>
            <consortium name="The Broad Institute Genomics Platform"/>
            <consortium name="The Broad Institute Genome Sequencing Center for Infectious Disease"/>
            <person name="Wu L."/>
            <person name="Ma J."/>
        </authorList>
    </citation>
    <scope>NUCLEOTIDE SEQUENCE [LARGE SCALE GENOMIC DNA]</scope>
    <source>
        <strain evidence="8">JCM 17130</strain>
    </source>
</reference>
<dbReference type="PROSITE" id="PS50850">
    <property type="entry name" value="MFS"/>
    <property type="match status" value="1"/>
</dbReference>
<evidence type="ECO:0000313" key="8">
    <source>
        <dbReference type="Proteomes" id="UP001597277"/>
    </source>
</evidence>
<name>A0ABW4L717_9MICO</name>
<evidence type="ECO:0000256" key="4">
    <source>
        <dbReference type="ARBA" id="ARBA00023136"/>
    </source>
</evidence>
<feature type="transmembrane region" description="Helical" evidence="5">
    <location>
        <begin position="85"/>
        <end position="104"/>
    </location>
</feature>
<gene>
    <name evidence="7" type="ORF">ACFSE6_11425</name>
</gene>
<dbReference type="Pfam" id="PF07690">
    <property type="entry name" value="MFS_1"/>
    <property type="match status" value="1"/>
</dbReference>
<dbReference type="InterPro" id="IPR020846">
    <property type="entry name" value="MFS_dom"/>
</dbReference>